<feature type="compositionally biased region" description="Basic and acidic residues" evidence="1">
    <location>
        <begin position="1023"/>
        <end position="1032"/>
    </location>
</feature>
<feature type="region of interest" description="Disordered" evidence="1">
    <location>
        <begin position="856"/>
        <end position="979"/>
    </location>
</feature>
<accession>A0A139AJG4</accession>
<feature type="region of interest" description="Disordered" evidence="1">
    <location>
        <begin position="1104"/>
        <end position="1148"/>
    </location>
</feature>
<feature type="compositionally biased region" description="Low complexity" evidence="1">
    <location>
        <begin position="17"/>
        <end position="45"/>
    </location>
</feature>
<feature type="compositionally biased region" description="Basic and acidic residues" evidence="1">
    <location>
        <begin position="673"/>
        <end position="696"/>
    </location>
</feature>
<evidence type="ECO:0000256" key="1">
    <source>
        <dbReference type="SAM" id="MobiDB-lite"/>
    </source>
</evidence>
<evidence type="ECO:0000313" key="2">
    <source>
        <dbReference type="EMBL" id="KXS16940.1"/>
    </source>
</evidence>
<feature type="region of interest" description="Disordered" evidence="1">
    <location>
        <begin position="673"/>
        <end position="776"/>
    </location>
</feature>
<dbReference type="AlphaFoldDB" id="A0A139AJG4"/>
<name>A0A139AJG4_GONPJ</name>
<feature type="compositionally biased region" description="Basic and acidic residues" evidence="1">
    <location>
        <begin position="753"/>
        <end position="765"/>
    </location>
</feature>
<dbReference type="EMBL" id="KQ965749">
    <property type="protein sequence ID" value="KXS16940.1"/>
    <property type="molecule type" value="Genomic_DNA"/>
</dbReference>
<proteinExistence type="predicted"/>
<feature type="compositionally biased region" description="Basic and acidic residues" evidence="1">
    <location>
        <begin position="710"/>
        <end position="719"/>
    </location>
</feature>
<evidence type="ECO:0000313" key="3">
    <source>
        <dbReference type="Proteomes" id="UP000070544"/>
    </source>
</evidence>
<feature type="compositionally biased region" description="Polar residues" evidence="1">
    <location>
        <begin position="917"/>
        <end position="977"/>
    </location>
</feature>
<feature type="compositionally biased region" description="Basic and acidic residues" evidence="1">
    <location>
        <begin position="198"/>
        <end position="208"/>
    </location>
</feature>
<feature type="compositionally biased region" description="Polar residues" evidence="1">
    <location>
        <begin position="1033"/>
        <end position="1043"/>
    </location>
</feature>
<keyword evidence="3" id="KW-1185">Reference proteome</keyword>
<dbReference type="OrthoDB" id="10683916at2759"/>
<feature type="compositionally biased region" description="Polar residues" evidence="1">
    <location>
        <begin position="209"/>
        <end position="218"/>
    </location>
</feature>
<feature type="region of interest" description="Disordered" evidence="1">
    <location>
        <begin position="151"/>
        <end position="224"/>
    </location>
</feature>
<feature type="region of interest" description="Disordered" evidence="1">
    <location>
        <begin position="1"/>
        <end position="65"/>
    </location>
</feature>
<feature type="compositionally biased region" description="Basic and acidic residues" evidence="1">
    <location>
        <begin position="734"/>
        <end position="743"/>
    </location>
</feature>
<feature type="region of interest" description="Disordered" evidence="1">
    <location>
        <begin position="1023"/>
        <end position="1043"/>
    </location>
</feature>
<dbReference type="Proteomes" id="UP000070544">
    <property type="component" value="Unassembled WGS sequence"/>
</dbReference>
<protein>
    <submittedName>
        <fullName evidence="2">Uncharacterized protein</fullName>
    </submittedName>
</protein>
<gene>
    <name evidence="2" type="ORF">M427DRAFT_54969</name>
</gene>
<sequence length="1213" mass="132650">MEIPDPDLEPPRPHPHPFTTSFPPPGGRLQKSSGLLSLSKSNSNNFPKAWRSGGPPPRHRQRDKELGPLAGHDAMSIEAEARRIVLAASHQTHVDLGNGRTRVIATQRQPNHLHETVNLDGLVQLYEAANRESFGSARLPRYRKDFKNGGAASTVDKLPGGEPMMQHSHAVSEGRPIPRSNVGVQRFGTTAPRSHKHPSSECEPERITDATNGRSALNQGFRRPRETLKGLQSFTSHTHESIGFERAPPVAKAEGLGDHVPLKIVGVVPATGSKPVNPQLLPRHLLTCEGPNRTLGRTDRGSAQPPASVLKEHLQPLGFAPAAKSALDGHEAFLSSMAAERSARVGGVTSVDNLSYAYRPPKSLRALWDSTPLEAGHSRSFPVSLLRPRTLLLHADFIQHLRVSLEKRTSEAEVKGSGNELSLGIASAHIIFDGTDGEFHLEINGELAPNGMDSDMKFDHQNIAIPVVRASASLGDVHKRLEEILQRAITDPPDPERTPLFSLMLICGLENDTLSVRAFFLYPLLNQMFYAIRPPRIAPNSLWVALKQGPVGLDGGLVAIDQARLAVIVPDSINDEERDGMLICGVWITSSGAETNWKLPLRVGRFILNEMLHGRSPQHPGVLGFILASGEYPSCFQFSCDTAIVDLVKTEAVKKVELVDDIAPVELELDDRPHHIRDDIPSTDGRSGRVDEKVEEPPTSGVEVAQMEESCDRNSEEPKPANSIIDKSPNIEPPDERHADATHPSHSPPVEANVDKNSRDIEDHTQPTSKSTSMSDFIDRTTLQQQQMLMFQQQQLLLSLVQQALTSASLSNQHSRDPIPLPKPSPSEQKCEIGTNTSMWLMQQNQLRDVFGALGVSDRPELSGDASKKPQSPPRASPAPVSSSPRRVFALPNRIPPGCDTFPSTGVMRVNADERQISSPTAPESSSEGVVQNTTHVTSYPSPGPSSQRLLESSTGVPSGFPNSAQQQVDHSISQKTGQQVVEGQYEQESLRAQDSVSNTGARMPGTADADLVRVVEVVLALDRDDPPRNDRTTQSTPNQQNRARTAIRDERDAIAQVCQNPDETFILEHRDIFSGLEASTMQLMETNAPVPEESVNLLFQHPTDSSSINRVEDDERPVVENPLDSPDRPPVVDTDGEELSYGGSTGDSVNSLTDDVKADAIAAKYLNSANNFQSLRWSPVDDDIEDGQTGEEPYSIHTLRYLRKFGLMDDDR</sequence>
<feature type="compositionally biased region" description="Polar residues" evidence="1">
    <location>
        <begin position="766"/>
        <end position="775"/>
    </location>
</feature>
<reference evidence="2 3" key="1">
    <citation type="journal article" date="2015" name="Genome Biol. Evol.">
        <title>Phylogenomic analyses indicate that early fungi evolved digesting cell walls of algal ancestors of land plants.</title>
        <authorList>
            <person name="Chang Y."/>
            <person name="Wang S."/>
            <person name="Sekimoto S."/>
            <person name="Aerts A.L."/>
            <person name="Choi C."/>
            <person name="Clum A."/>
            <person name="LaButti K.M."/>
            <person name="Lindquist E.A."/>
            <person name="Yee Ngan C."/>
            <person name="Ohm R.A."/>
            <person name="Salamov A.A."/>
            <person name="Grigoriev I.V."/>
            <person name="Spatafora J.W."/>
            <person name="Berbee M.L."/>
        </authorList>
    </citation>
    <scope>NUCLEOTIDE SEQUENCE [LARGE SCALE GENOMIC DNA]</scope>
    <source>
        <strain evidence="2 3">JEL478</strain>
    </source>
</reference>
<feature type="compositionally biased region" description="Low complexity" evidence="1">
    <location>
        <begin position="878"/>
        <end position="888"/>
    </location>
</feature>
<organism evidence="2 3">
    <name type="scientific">Gonapodya prolifera (strain JEL478)</name>
    <name type="common">Monoblepharis prolifera</name>
    <dbReference type="NCBI Taxonomy" id="1344416"/>
    <lineage>
        <taxon>Eukaryota</taxon>
        <taxon>Fungi</taxon>
        <taxon>Fungi incertae sedis</taxon>
        <taxon>Chytridiomycota</taxon>
        <taxon>Chytridiomycota incertae sedis</taxon>
        <taxon>Monoblepharidomycetes</taxon>
        <taxon>Monoblepharidales</taxon>
        <taxon>Gonapodyaceae</taxon>
        <taxon>Gonapodya</taxon>
    </lineage>
</organism>
<feature type="compositionally biased region" description="Basic and acidic residues" evidence="1">
    <location>
        <begin position="858"/>
        <end position="868"/>
    </location>
</feature>